<dbReference type="GO" id="GO:0031119">
    <property type="term" value="P:tRNA pseudouridine synthesis"/>
    <property type="evidence" value="ECO:0007669"/>
    <property type="project" value="UniProtKB-UniRule"/>
</dbReference>
<sequence>MTSTLAQNLRVRLDLGYDGNHFHGWAAQPGLRTVQDELEKALSVVFREPVVLTVAGRTDAGVHARHQVAHCDVSRAAWDALPGRSSRTPGESLVLRLNSLLARSAGGVVAGAPRGYSDVVVHSALEVPADFDARFSALWRAYTYRIADSVAEWDPQRHDVLWLSDRLDLDAMNRASVALLGEHDFLSYCKPREGASTIRTLLDLGFERVEGIVVGRAKADAFCHSQVRTLMGTLIEVGRGAREERWPLLRLEECSRDGQVVVAPPHPLTLEEIGYPGAAEFGAQARLARRYRG</sequence>
<evidence type="ECO:0000313" key="10">
    <source>
        <dbReference type="Proteomes" id="UP000000376"/>
    </source>
</evidence>
<keyword evidence="10" id="KW-1185">Reference proteome</keyword>
<dbReference type="PANTHER" id="PTHR11142">
    <property type="entry name" value="PSEUDOURIDYLATE SYNTHASE"/>
    <property type="match status" value="1"/>
</dbReference>
<organism evidence="9 10">
    <name type="scientific">Arcanobacterium haemolyticum (strain ATCC 9345 / DSM 20595 / CCM 5947 / CCUG 17215 / LMG 16163 / NBRC 15585 / NCTC 8452 / 11018)</name>
    <dbReference type="NCBI Taxonomy" id="644284"/>
    <lineage>
        <taxon>Bacteria</taxon>
        <taxon>Bacillati</taxon>
        <taxon>Actinomycetota</taxon>
        <taxon>Actinomycetes</taxon>
        <taxon>Actinomycetales</taxon>
        <taxon>Actinomycetaceae</taxon>
        <taxon>Arcanobacterium</taxon>
    </lineage>
</organism>
<evidence type="ECO:0000256" key="1">
    <source>
        <dbReference type="ARBA" id="ARBA00009375"/>
    </source>
</evidence>
<dbReference type="InterPro" id="IPR001406">
    <property type="entry name" value="PsdUridine_synth_TruA"/>
</dbReference>
<dbReference type="Gene3D" id="3.30.70.660">
    <property type="entry name" value="Pseudouridine synthase I, catalytic domain, C-terminal subdomain"/>
    <property type="match status" value="1"/>
</dbReference>
<comment type="catalytic activity">
    <reaction evidence="4 7">
        <text>uridine(38/39/40) in tRNA = pseudouridine(38/39/40) in tRNA</text>
        <dbReference type="Rhea" id="RHEA:22376"/>
        <dbReference type="Rhea" id="RHEA-COMP:10085"/>
        <dbReference type="Rhea" id="RHEA-COMP:10087"/>
        <dbReference type="ChEBI" id="CHEBI:65314"/>
        <dbReference type="ChEBI" id="CHEBI:65315"/>
        <dbReference type="EC" id="5.4.99.12"/>
    </reaction>
</comment>
<dbReference type="HAMAP" id="MF_00171">
    <property type="entry name" value="TruA"/>
    <property type="match status" value="1"/>
</dbReference>
<name>D7BK66_ARCHD</name>
<evidence type="ECO:0000256" key="5">
    <source>
        <dbReference type="PIRSR" id="PIRSR001430-1"/>
    </source>
</evidence>
<keyword evidence="3 4" id="KW-0413">Isomerase</keyword>
<feature type="domain" description="Pseudouridine synthase I TruA alpha/beta" evidence="8">
    <location>
        <begin position="175"/>
        <end position="276"/>
    </location>
</feature>
<dbReference type="KEGG" id="ahe:Arch_1344"/>
<comment type="function">
    <text evidence="4">Formation of pseudouridine at positions 38, 39 and 40 in the anticodon stem and loop of transfer RNAs.</text>
</comment>
<dbReference type="GO" id="GO:0160147">
    <property type="term" value="F:tRNA pseudouridine(38-40) synthase activity"/>
    <property type="evidence" value="ECO:0007669"/>
    <property type="project" value="UniProtKB-EC"/>
</dbReference>
<comment type="similarity">
    <text evidence="1 4 7">Belongs to the tRNA pseudouridine synthase TruA family.</text>
</comment>
<keyword evidence="2 4" id="KW-0819">tRNA processing</keyword>
<dbReference type="STRING" id="644284.Arch_1344"/>
<gene>
    <name evidence="4" type="primary">truA</name>
    <name evidence="9" type="ordered locus">Arch_1344</name>
</gene>
<feature type="active site" description="Nucleophile" evidence="4 5">
    <location>
        <position position="59"/>
    </location>
</feature>
<dbReference type="Gene3D" id="3.30.70.580">
    <property type="entry name" value="Pseudouridine synthase I, catalytic domain, N-terminal subdomain"/>
    <property type="match status" value="1"/>
</dbReference>
<evidence type="ECO:0000256" key="7">
    <source>
        <dbReference type="RuleBase" id="RU003792"/>
    </source>
</evidence>
<dbReference type="eggNOG" id="COG0101">
    <property type="taxonomic scope" value="Bacteria"/>
</dbReference>
<evidence type="ECO:0000259" key="8">
    <source>
        <dbReference type="Pfam" id="PF01416"/>
    </source>
</evidence>
<comment type="subunit">
    <text evidence="4">Homodimer.</text>
</comment>
<feature type="binding site" evidence="4 6">
    <location>
        <position position="142"/>
    </location>
    <ligand>
        <name>substrate</name>
    </ligand>
</feature>
<dbReference type="HOGENOM" id="CLU_014673_0_2_11"/>
<evidence type="ECO:0000256" key="2">
    <source>
        <dbReference type="ARBA" id="ARBA00022694"/>
    </source>
</evidence>
<accession>D7BK66</accession>
<dbReference type="Proteomes" id="UP000000376">
    <property type="component" value="Chromosome"/>
</dbReference>
<dbReference type="RefSeq" id="WP_013170537.1">
    <property type="nucleotide sequence ID" value="NC_014218.1"/>
</dbReference>
<reference evidence="9 10" key="1">
    <citation type="journal article" date="2010" name="Stand. Genomic Sci.">
        <title>Complete genome sequence of Arcanobacterium haemolyticum type strain (11018).</title>
        <authorList>
            <person name="Yasawong M."/>
            <person name="Teshima H."/>
            <person name="Lapidus A."/>
            <person name="Nolan M."/>
            <person name="Lucas S."/>
            <person name="Glavina Del Rio T."/>
            <person name="Tice H."/>
            <person name="Cheng J."/>
            <person name="Bruce D."/>
            <person name="Detter C."/>
            <person name="Tapia R."/>
            <person name="Han C."/>
            <person name="Goodwin L."/>
            <person name="Pitluck S."/>
            <person name="Liolios K."/>
            <person name="Ivanova N."/>
            <person name="Mavromatis K."/>
            <person name="Mikhailova N."/>
            <person name="Pati A."/>
            <person name="Chen A."/>
            <person name="Palaniappan K."/>
            <person name="Land M."/>
            <person name="Hauser L."/>
            <person name="Chang Y."/>
            <person name="Jeffries C."/>
            <person name="Rohde M."/>
            <person name="Sikorski J."/>
            <person name="Pukall R."/>
            <person name="Goker M."/>
            <person name="Woyke T."/>
            <person name="Bristow J."/>
            <person name="Eisen J."/>
            <person name="Markowitz V."/>
            <person name="Hugenholtz P."/>
            <person name="Kyrpides N."/>
            <person name="Klenk H."/>
        </authorList>
    </citation>
    <scope>NUCLEOTIDE SEQUENCE [LARGE SCALE GENOMIC DNA]</scope>
    <source>
        <strain evidence="10">ATCC 9345 / DSM 20595 / CCUG 17215 / LMG 16163 / NBRC 15585 / NCTC 8452 / 11018</strain>
    </source>
</reference>
<proteinExistence type="inferred from homology"/>
<evidence type="ECO:0000256" key="6">
    <source>
        <dbReference type="PIRSR" id="PIRSR001430-2"/>
    </source>
</evidence>
<dbReference type="PANTHER" id="PTHR11142:SF0">
    <property type="entry name" value="TRNA PSEUDOURIDINE SYNTHASE-LIKE 1"/>
    <property type="match status" value="1"/>
</dbReference>
<dbReference type="InterPro" id="IPR020095">
    <property type="entry name" value="PsdUridine_synth_TruA_C"/>
</dbReference>
<dbReference type="InterPro" id="IPR020097">
    <property type="entry name" value="PsdUridine_synth_TruA_a/b_dom"/>
</dbReference>
<protein>
    <recommendedName>
        <fullName evidence="4">tRNA pseudouridine synthase A</fullName>
        <ecNumber evidence="4">5.4.99.12</ecNumber>
    </recommendedName>
    <alternativeName>
        <fullName evidence="4">tRNA pseudouridine(38-40) synthase</fullName>
    </alternativeName>
    <alternativeName>
        <fullName evidence="4">tRNA pseudouridylate synthase I</fullName>
    </alternativeName>
    <alternativeName>
        <fullName evidence="4">tRNA-uridine isomerase I</fullName>
    </alternativeName>
</protein>
<dbReference type="CDD" id="cd02570">
    <property type="entry name" value="PseudoU_synth_EcTruA"/>
    <property type="match status" value="1"/>
</dbReference>
<evidence type="ECO:0000256" key="4">
    <source>
        <dbReference type="HAMAP-Rule" id="MF_00171"/>
    </source>
</evidence>
<dbReference type="OrthoDB" id="9811823at2"/>
<dbReference type="EMBL" id="CP002045">
    <property type="protein sequence ID" value="ADH93046.1"/>
    <property type="molecule type" value="Genomic_DNA"/>
</dbReference>
<dbReference type="InterPro" id="IPR020103">
    <property type="entry name" value="PsdUridine_synth_cat_dom_sf"/>
</dbReference>
<evidence type="ECO:0000313" key="9">
    <source>
        <dbReference type="EMBL" id="ADH93046.1"/>
    </source>
</evidence>
<dbReference type="EC" id="5.4.99.12" evidence="4"/>
<comment type="caution">
    <text evidence="4">Lacks conserved residue(s) required for the propagation of feature annotation.</text>
</comment>
<dbReference type="PIRSF" id="PIRSF001430">
    <property type="entry name" value="tRNA_psdUrid_synth"/>
    <property type="match status" value="1"/>
</dbReference>
<dbReference type="GO" id="GO:0003723">
    <property type="term" value="F:RNA binding"/>
    <property type="evidence" value="ECO:0007669"/>
    <property type="project" value="InterPro"/>
</dbReference>
<dbReference type="SUPFAM" id="SSF55120">
    <property type="entry name" value="Pseudouridine synthase"/>
    <property type="match status" value="1"/>
</dbReference>
<dbReference type="AlphaFoldDB" id="D7BK66"/>
<evidence type="ECO:0000256" key="3">
    <source>
        <dbReference type="ARBA" id="ARBA00023235"/>
    </source>
</evidence>
<dbReference type="InterPro" id="IPR020094">
    <property type="entry name" value="TruA/RsuA/RluB/E/F_N"/>
</dbReference>
<dbReference type="Pfam" id="PF01416">
    <property type="entry name" value="PseudoU_synth_1"/>
    <property type="match status" value="1"/>
</dbReference>